<evidence type="ECO:0000256" key="1">
    <source>
        <dbReference type="SAM" id="MobiDB-lite"/>
    </source>
</evidence>
<organism evidence="3 4">
    <name type="scientific">Talaromyces rugulosus</name>
    <name type="common">Penicillium rugulosum</name>
    <dbReference type="NCBI Taxonomy" id="121627"/>
    <lineage>
        <taxon>Eukaryota</taxon>
        <taxon>Fungi</taxon>
        <taxon>Dikarya</taxon>
        <taxon>Ascomycota</taxon>
        <taxon>Pezizomycotina</taxon>
        <taxon>Eurotiomycetes</taxon>
        <taxon>Eurotiomycetidae</taxon>
        <taxon>Eurotiales</taxon>
        <taxon>Trichocomaceae</taxon>
        <taxon>Talaromyces</taxon>
        <taxon>Talaromyces sect. Islandici</taxon>
    </lineage>
</organism>
<feature type="region of interest" description="Disordered" evidence="1">
    <location>
        <begin position="120"/>
        <end position="154"/>
    </location>
</feature>
<dbReference type="KEGG" id="trg:TRUGW13939_07301"/>
<feature type="chain" id="PRO_5028829919" evidence="2">
    <location>
        <begin position="19"/>
        <end position="361"/>
    </location>
</feature>
<name>A0A7H8R2C7_TALRU</name>
<dbReference type="RefSeq" id="XP_035346335.1">
    <property type="nucleotide sequence ID" value="XM_035490442.1"/>
</dbReference>
<evidence type="ECO:0000256" key="2">
    <source>
        <dbReference type="SAM" id="SignalP"/>
    </source>
</evidence>
<dbReference type="AlphaFoldDB" id="A0A7H8R2C7"/>
<sequence>MKSTTLLSVAATAAVVLAGDAPNNTKPYGTNPVAGNWYAIFGDNLWCDTGVTDPDQDTSGFHGMVRDVGGLDHRQPSHGPVHAVERRYSCKAFQPGIPPPPPLIFVVVYFQPIRTQVRPVQRRLGRDRRDRVRRHQPVRGRRRQQPAVLPGQPNDDGLVGAGIAQVQLQNGGGGPTVVQRFGDSGYWWEVEHNPRYGDVAAYRDDNDAYIYGWGGAPTVVTDSIDSQYLYQLRVATSGAWDQVQYEYWWGREQGWQVNNPLSNFTAETAVMWGVGQGSTYWSPKYQCYFYVHFAGADVAIRTAPKPEGPWSADVAVYTPTPIDGGFTYAPGVHPYLDASGDTLTISYTNNNHIEVIKVTFS</sequence>
<dbReference type="EMBL" id="CP055901">
    <property type="protein sequence ID" value="QKX60158.1"/>
    <property type="molecule type" value="Genomic_DNA"/>
</dbReference>
<protein>
    <submittedName>
        <fullName evidence="3">Uncharacterized protein</fullName>
    </submittedName>
</protein>
<evidence type="ECO:0000313" key="4">
    <source>
        <dbReference type="Proteomes" id="UP000509510"/>
    </source>
</evidence>
<dbReference type="GeneID" id="55994794"/>
<keyword evidence="2" id="KW-0732">Signal</keyword>
<gene>
    <name evidence="3" type="ORF">TRUGW13939_07301</name>
</gene>
<feature type="compositionally biased region" description="Basic residues" evidence="1">
    <location>
        <begin position="120"/>
        <end position="144"/>
    </location>
</feature>
<proteinExistence type="predicted"/>
<dbReference type="OrthoDB" id="2583188at2759"/>
<evidence type="ECO:0000313" key="3">
    <source>
        <dbReference type="EMBL" id="QKX60158.1"/>
    </source>
</evidence>
<accession>A0A7H8R2C7</accession>
<keyword evidence="4" id="KW-1185">Reference proteome</keyword>
<reference evidence="4" key="1">
    <citation type="submission" date="2020-06" db="EMBL/GenBank/DDBJ databases">
        <title>A chromosome-scale genome assembly of Talaromyces rugulosus W13939.</title>
        <authorList>
            <person name="Wang B."/>
            <person name="Guo L."/>
            <person name="Ye K."/>
            <person name="Wang L."/>
        </authorList>
    </citation>
    <scope>NUCLEOTIDE SEQUENCE [LARGE SCALE GENOMIC DNA]</scope>
    <source>
        <strain evidence="4">W13939</strain>
    </source>
</reference>
<feature type="signal peptide" evidence="2">
    <location>
        <begin position="1"/>
        <end position="18"/>
    </location>
</feature>
<dbReference type="Proteomes" id="UP000509510">
    <property type="component" value="Chromosome IV"/>
</dbReference>